<feature type="signal peptide" evidence="5">
    <location>
        <begin position="1"/>
        <end position="21"/>
    </location>
</feature>
<dbReference type="OrthoDB" id="1846031at2"/>
<sequence length="331" mass="35007">MLKIRRLAALSVALTTAVTLAACGGAEEPPPAEGGQAQGAFPVTLRNAFGETRIPAKPQRVVTLGINDYAVATALGANVVGSVKYYYPDVPMAPYVPAPAPEVLGLDSNGISLEKVAEYDPDLILATSGIQLDKSMYDKLTGIAPTVAFEKELYGSTMEADALTIGRALGEQAKAQELINAAGAAVARFKAELPRIAGRSYLFGQARGPVLPMVVGKDNLSTKFMTSLGMKVPDAFANAPANADLAPGTIGLSYERVEELDAADVLFMTFAGPGDQQTFESNELVRRLDLMRAGRYQATSIHTAVMLQAPNVVGVQWLLDQLRPTLQKIGA</sequence>
<feature type="domain" description="Fe/B12 periplasmic-binding" evidence="6">
    <location>
        <begin position="60"/>
        <end position="330"/>
    </location>
</feature>
<proteinExistence type="inferred from homology"/>
<dbReference type="AlphaFoldDB" id="A0A4Q7J8T8"/>
<dbReference type="InterPro" id="IPR051313">
    <property type="entry name" value="Bact_iron-sidero_bind"/>
</dbReference>
<organism evidence="7 8">
    <name type="scientific">Amycolatopsis suaedae</name>
    <dbReference type="NCBI Taxonomy" id="2510978"/>
    <lineage>
        <taxon>Bacteria</taxon>
        <taxon>Bacillati</taxon>
        <taxon>Actinomycetota</taxon>
        <taxon>Actinomycetes</taxon>
        <taxon>Pseudonocardiales</taxon>
        <taxon>Pseudonocardiaceae</taxon>
        <taxon>Amycolatopsis</taxon>
    </lineage>
</organism>
<dbReference type="Gene3D" id="3.40.50.1980">
    <property type="entry name" value="Nitrogenase molybdenum iron protein domain"/>
    <property type="match status" value="2"/>
</dbReference>
<comment type="similarity">
    <text evidence="2">Belongs to the bacterial solute-binding protein 8 family.</text>
</comment>
<dbReference type="GO" id="GO:1901678">
    <property type="term" value="P:iron coordination entity transport"/>
    <property type="evidence" value="ECO:0007669"/>
    <property type="project" value="UniProtKB-ARBA"/>
</dbReference>
<comment type="caution">
    <text evidence="7">The sequence shown here is derived from an EMBL/GenBank/DDBJ whole genome shotgun (WGS) entry which is preliminary data.</text>
</comment>
<feature type="chain" id="PRO_5039431932" evidence="5">
    <location>
        <begin position="22"/>
        <end position="331"/>
    </location>
</feature>
<evidence type="ECO:0000256" key="1">
    <source>
        <dbReference type="ARBA" id="ARBA00004196"/>
    </source>
</evidence>
<accession>A0A4Q7J8T8</accession>
<keyword evidence="4 5" id="KW-0732">Signal</keyword>
<dbReference type="GO" id="GO:0030288">
    <property type="term" value="C:outer membrane-bounded periplasmic space"/>
    <property type="evidence" value="ECO:0007669"/>
    <property type="project" value="TreeGrafter"/>
</dbReference>
<dbReference type="PANTHER" id="PTHR30532:SF24">
    <property type="entry name" value="FERRIC ENTEROBACTIN-BINDING PERIPLASMIC PROTEIN FEPB"/>
    <property type="match status" value="1"/>
</dbReference>
<keyword evidence="3" id="KW-0813">Transport</keyword>
<dbReference type="RefSeq" id="WP_130475589.1">
    <property type="nucleotide sequence ID" value="NZ_SFCC01000006.1"/>
</dbReference>
<dbReference type="PROSITE" id="PS51257">
    <property type="entry name" value="PROKAR_LIPOPROTEIN"/>
    <property type="match status" value="1"/>
</dbReference>
<reference evidence="7 8" key="1">
    <citation type="submission" date="2019-02" db="EMBL/GenBank/DDBJ databases">
        <title>Draft genome sequence of Amycolatopsis sp. 8-3EHSu isolated from roots of Suaeda maritima.</title>
        <authorList>
            <person name="Duangmal K."/>
            <person name="Chantavorakit T."/>
        </authorList>
    </citation>
    <scope>NUCLEOTIDE SEQUENCE [LARGE SCALE GENOMIC DNA]</scope>
    <source>
        <strain evidence="7 8">8-3EHSu</strain>
    </source>
</reference>
<dbReference type="SUPFAM" id="SSF53807">
    <property type="entry name" value="Helical backbone' metal receptor"/>
    <property type="match status" value="1"/>
</dbReference>
<dbReference type="Proteomes" id="UP000292003">
    <property type="component" value="Unassembled WGS sequence"/>
</dbReference>
<evidence type="ECO:0000256" key="2">
    <source>
        <dbReference type="ARBA" id="ARBA00008814"/>
    </source>
</evidence>
<dbReference type="Pfam" id="PF01497">
    <property type="entry name" value="Peripla_BP_2"/>
    <property type="match status" value="1"/>
</dbReference>
<dbReference type="EMBL" id="SFCC01000006">
    <property type="protein sequence ID" value="RZQ63336.1"/>
    <property type="molecule type" value="Genomic_DNA"/>
</dbReference>
<evidence type="ECO:0000313" key="7">
    <source>
        <dbReference type="EMBL" id="RZQ63336.1"/>
    </source>
</evidence>
<evidence type="ECO:0000259" key="6">
    <source>
        <dbReference type="PROSITE" id="PS50983"/>
    </source>
</evidence>
<name>A0A4Q7J8T8_9PSEU</name>
<protein>
    <submittedName>
        <fullName evidence="7">ABC transporter substrate-binding protein</fullName>
    </submittedName>
</protein>
<evidence type="ECO:0000256" key="4">
    <source>
        <dbReference type="ARBA" id="ARBA00022729"/>
    </source>
</evidence>
<dbReference type="PANTHER" id="PTHR30532">
    <property type="entry name" value="IRON III DICITRATE-BINDING PERIPLASMIC PROTEIN"/>
    <property type="match status" value="1"/>
</dbReference>
<evidence type="ECO:0000256" key="5">
    <source>
        <dbReference type="SAM" id="SignalP"/>
    </source>
</evidence>
<keyword evidence="8" id="KW-1185">Reference proteome</keyword>
<dbReference type="InterPro" id="IPR002491">
    <property type="entry name" value="ABC_transptr_periplasmic_BD"/>
</dbReference>
<dbReference type="PROSITE" id="PS50983">
    <property type="entry name" value="FE_B12_PBP"/>
    <property type="match status" value="1"/>
</dbReference>
<evidence type="ECO:0000256" key="3">
    <source>
        <dbReference type="ARBA" id="ARBA00022448"/>
    </source>
</evidence>
<gene>
    <name evidence="7" type="ORF">EWH70_12845</name>
</gene>
<evidence type="ECO:0000313" key="8">
    <source>
        <dbReference type="Proteomes" id="UP000292003"/>
    </source>
</evidence>
<comment type="subcellular location">
    <subcellularLocation>
        <location evidence="1">Cell envelope</location>
    </subcellularLocation>
</comment>